<feature type="domain" description="Major facilitator superfamily (MFS) profile" evidence="7">
    <location>
        <begin position="35"/>
        <end position="461"/>
    </location>
</feature>
<dbReference type="PANTHER" id="PTHR23502">
    <property type="entry name" value="MAJOR FACILITATOR SUPERFAMILY"/>
    <property type="match status" value="1"/>
</dbReference>
<feature type="transmembrane region" description="Helical" evidence="6">
    <location>
        <begin position="366"/>
        <end position="385"/>
    </location>
</feature>
<feature type="transmembrane region" description="Helical" evidence="6">
    <location>
        <begin position="74"/>
        <end position="95"/>
    </location>
</feature>
<dbReference type="InterPro" id="IPR011701">
    <property type="entry name" value="MFS"/>
</dbReference>
<dbReference type="Gene3D" id="1.20.1250.20">
    <property type="entry name" value="MFS general substrate transporter like domains"/>
    <property type="match status" value="1"/>
</dbReference>
<feature type="transmembrane region" description="Helical" evidence="6">
    <location>
        <begin position="158"/>
        <end position="179"/>
    </location>
</feature>
<feature type="transmembrane region" description="Helical" evidence="6">
    <location>
        <begin position="214"/>
        <end position="232"/>
    </location>
</feature>
<dbReference type="InterPro" id="IPR036259">
    <property type="entry name" value="MFS_trans_sf"/>
</dbReference>
<keyword evidence="4 6" id="KW-0472">Membrane</keyword>
<dbReference type="Proteomes" id="UP000247810">
    <property type="component" value="Unassembled WGS sequence"/>
</dbReference>
<feature type="transmembrane region" description="Helical" evidence="6">
    <location>
        <begin position="186"/>
        <end position="208"/>
    </location>
</feature>
<sequence length="461" mass="50053">MDPRSQAQEIRTSTLQRDDDAEDDDHGEEGQIKGDIPPIITNHTQENIDANNVVTWDGENDPENPRNWSRPRKLVFTLVASLMIFAVVGAELGASSEVTDLTVTLFVAGFATGPLFLGPFSEVKGNTTPLAVAVAGAAMFQIPLGLAKNVQTVLVSRFLAGAIGSGVLAVGSGMFSKIFGPVSRAVAVGVSATLMSLGSALGPIVGSFTVGYAGWRWIPWITLILCVVAERLRKQTGNPRLHAPLEDEGVDFSALVHHHLVKPLRMITQEPILIIMTVYLTVVYGTFYLAYDMFTYASELRGWASTIATLPFIAVYLGQTVAVTIWTVFNRGPFRRRLKEKGYCAPEDRLPPMTIGAFILPPRYSAFWVGLGLQLIFISGIVYIVDVYNTCPNSAISIHVVIRSLVFSTFALYCTPIYDALGVEWTSTILGGVALVLLPSPLIIRRCGVAIRKSSKFSDAT</sequence>
<feature type="transmembrane region" description="Helical" evidence="6">
    <location>
        <begin position="272"/>
        <end position="291"/>
    </location>
</feature>
<evidence type="ECO:0000256" key="1">
    <source>
        <dbReference type="ARBA" id="ARBA00004141"/>
    </source>
</evidence>
<evidence type="ECO:0000256" key="6">
    <source>
        <dbReference type="SAM" id="Phobius"/>
    </source>
</evidence>
<dbReference type="Pfam" id="PF07690">
    <property type="entry name" value="MFS_1"/>
    <property type="match status" value="1"/>
</dbReference>
<organism evidence="8 9">
    <name type="scientific">Aspergillus ellipticus CBS 707.79</name>
    <dbReference type="NCBI Taxonomy" id="1448320"/>
    <lineage>
        <taxon>Eukaryota</taxon>
        <taxon>Fungi</taxon>
        <taxon>Dikarya</taxon>
        <taxon>Ascomycota</taxon>
        <taxon>Pezizomycotina</taxon>
        <taxon>Eurotiomycetes</taxon>
        <taxon>Eurotiomycetidae</taxon>
        <taxon>Eurotiales</taxon>
        <taxon>Aspergillaceae</taxon>
        <taxon>Aspergillus</taxon>
        <taxon>Aspergillus subgen. Circumdati</taxon>
    </lineage>
</organism>
<dbReference type="InterPro" id="IPR020846">
    <property type="entry name" value="MFS_dom"/>
</dbReference>
<evidence type="ECO:0000313" key="9">
    <source>
        <dbReference type="Proteomes" id="UP000247810"/>
    </source>
</evidence>
<evidence type="ECO:0000256" key="5">
    <source>
        <dbReference type="SAM" id="MobiDB-lite"/>
    </source>
</evidence>
<dbReference type="STRING" id="1448320.A0A319EIH5"/>
<feature type="transmembrane region" description="Helical" evidence="6">
    <location>
        <begin position="101"/>
        <end position="120"/>
    </location>
</feature>
<dbReference type="PROSITE" id="PS50850">
    <property type="entry name" value="MFS"/>
    <property type="match status" value="1"/>
</dbReference>
<dbReference type="GO" id="GO:0005886">
    <property type="term" value="C:plasma membrane"/>
    <property type="evidence" value="ECO:0007669"/>
    <property type="project" value="TreeGrafter"/>
</dbReference>
<dbReference type="AlphaFoldDB" id="A0A319EIH5"/>
<gene>
    <name evidence="8" type="ORF">BO71DRAFT_452574</name>
</gene>
<comment type="subcellular location">
    <subcellularLocation>
        <location evidence="1">Membrane</location>
        <topology evidence="1">Multi-pass membrane protein</topology>
    </subcellularLocation>
</comment>
<name>A0A319EIH5_9EURO</name>
<feature type="transmembrane region" description="Helical" evidence="6">
    <location>
        <begin position="425"/>
        <end position="444"/>
    </location>
</feature>
<feature type="transmembrane region" description="Helical" evidence="6">
    <location>
        <begin position="303"/>
        <end position="329"/>
    </location>
</feature>
<dbReference type="EMBL" id="KZ825969">
    <property type="protein sequence ID" value="PYH90762.1"/>
    <property type="molecule type" value="Genomic_DNA"/>
</dbReference>
<evidence type="ECO:0000313" key="8">
    <source>
        <dbReference type="EMBL" id="PYH90762.1"/>
    </source>
</evidence>
<proteinExistence type="predicted"/>
<reference evidence="8 9" key="1">
    <citation type="submission" date="2018-02" db="EMBL/GenBank/DDBJ databases">
        <title>The genomes of Aspergillus section Nigri reveals drivers in fungal speciation.</title>
        <authorList>
            <consortium name="DOE Joint Genome Institute"/>
            <person name="Vesth T.C."/>
            <person name="Nybo J."/>
            <person name="Theobald S."/>
            <person name="Brandl J."/>
            <person name="Frisvad J.C."/>
            <person name="Nielsen K.F."/>
            <person name="Lyhne E.K."/>
            <person name="Kogle M.E."/>
            <person name="Kuo A."/>
            <person name="Riley R."/>
            <person name="Clum A."/>
            <person name="Nolan M."/>
            <person name="Lipzen A."/>
            <person name="Salamov A."/>
            <person name="Henrissat B."/>
            <person name="Wiebenga A."/>
            <person name="De vries R.P."/>
            <person name="Grigoriev I.V."/>
            <person name="Mortensen U.H."/>
            <person name="Andersen M.R."/>
            <person name="Baker S.E."/>
        </authorList>
    </citation>
    <scope>NUCLEOTIDE SEQUENCE [LARGE SCALE GENOMIC DNA]</scope>
    <source>
        <strain evidence="8 9">CBS 707.79</strain>
    </source>
</reference>
<evidence type="ECO:0000256" key="3">
    <source>
        <dbReference type="ARBA" id="ARBA00022989"/>
    </source>
</evidence>
<feature type="compositionally biased region" description="Polar residues" evidence="5">
    <location>
        <begin position="1"/>
        <end position="15"/>
    </location>
</feature>
<dbReference type="PANTHER" id="PTHR23502:SF47">
    <property type="entry name" value="MAJOR FACILITATOR SUPERFAMILY (MFS) PROFILE DOMAIN-CONTAINING PROTEIN-RELATED"/>
    <property type="match status" value="1"/>
</dbReference>
<dbReference type="SUPFAM" id="SSF103473">
    <property type="entry name" value="MFS general substrate transporter"/>
    <property type="match status" value="1"/>
</dbReference>
<keyword evidence="3 6" id="KW-1133">Transmembrane helix</keyword>
<keyword evidence="2 6" id="KW-0812">Transmembrane</keyword>
<evidence type="ECO:0000256" key="2">
    <source>
        <dbReference type="ARBA" id="ARBA00022692"/>
    </source>
</evidence>
<keyword evidence="9" id="KW-1185">Reference proteome</keyword>
<evidence type="ECO:0000256" key="4">
    <source>
        <dbReference type="ARBA" id="ARBA00023136"/>
    </source>
</evidence>
<accession>A0A319EIH5</accession>
<feature type="region of interest" description="Disordered" evidence="5">
    <location>
        <begin position="1"/>
        <end position="44"/>
    </location>
</feature>
<evidence type="ECO:0000259" key="7">
    <source>
        <dbReference type="PROSITE" id="PS50850"/>
    </source>
</evidence>
<protein>
    <submittedName>
        <fullName evidence="8">MFS general substrate transporter</fullName>
    </submittedName>
</protein>
<feature type="transmembrane region" description="Helical" evidence="6">
    <location>
        <begin position="127"/>
        <end position="146"/>
    </location>
</feature>
<dbReference type="GO" id="GO:0022857">
    <property type="term" value="F:transmembrane transporter activity"/>
    <property type="evidence" value="ECO:0007669"/>
    <property type="project" value="InterPro"/>
</dbReference>
<dbReference type="VEuPathDB" id="FungiDB:BO71DRAFT_452574"/>
<dbReference type="OrthoDB" id="446368at2759"/>